<sequence length="190" mass="20854">MPSNTPAQDVATTLSPNITIRDAGLEDIPAITAIYRHHVLHGTASFEETAPGEAEIANRFAAIRDKGLPYLVAVRLDAIVGYCYAGTYRPRTAYRHTVENSIYVAHDCVGQGVGSLLMAALIKRCEDGPWRQMVAVIGDSANKASISLHQRHGFEMVGTFKKVGYKFDRWLDSVLMQRPLGDDSPIIPKT</sequence>
<comment type="caution">
    <text evidence="2">The sequence shown here is derived from an EMBL/GenBank/DDBJ whole genome shotgun (WGS) entry which is preliminary data.</text>
</comment>
<dbReference type="PANTHER" id="PTHR43072:SF8">
    <property type="entry name" value="ACYLTRANSFERASE FABY-RELATED"/>
    <property type="match status" value="1"/>
</dbReference>
<gene>
    <name evidence="2" type="ORF">GGR96_001411</name>
</gene>
<keyword evidence="3" id="KW-1185">Reference proteome</keyword>
<dbReference type="Proteomes" id="UP000556869">
    <property type="component" value="Unassembled WGS sequence"/>
</dbReference>
<protein>
    <submittedName>
        <fullName evidence="2">Phosphinothricin acetyltransferase</fullName>
        <ecNumber evidence="2">2.3.1.183</ecNumber>
    </submittedName>
</protein>
<dbReference type="Pfam" id="PF13420">
    <property type="entry name" value="Acetyltransf_4"/>
    <property type="match status" value="1"/>
</dbReference>
<evidence type="ECO:0000259" key="1">
    <source>
        <dbReference type="PROSITE" id="PS51186"/>
    </source>
</evidence>
<dbReference type="EMBL" id="JAATJD010000001">
    <property type="protein sequence ID" value="NJB74339.1"/>
    <property type="molecule type" value="Genomic_DNA"/>
</dbReference>
<dbReference type="EC" id="2.3.1.183" evidence="2"/>
<name>A0ABX0WYE0_9PROT</name>
<dbReference type="InterPro" id="IPR016181">
    <property type="entry name" value="Acyl_CoA_acyltransferase"/>
</dbReference>
<keyword evidence="2" id="KW-0808">Transferase</keyword>
<dbReference type="InterPro" id="IPR000182">
    <property type="entry name" value="GNAT_dom"/>
</dbReference>
<organism evidence="2 3">
    <name type="scientific">Thalassospira tepidiphila</name>
    <dbReference type="NCBI Taxonomy" id="393657"/>
    <lineage>
        <taxon>Bacteria</taxon>
        <taxon>Pseudomonadati</taxon>
        <taxon>Pseudomonadota</taxon>
        <taxon>Alphaproteobacteria</taxon>
        <taxon>Rhodospirillales</taxon>
        <taxon>Thalassospiraceae</taxon>
        <taxon>Thalassospira</taxon>
    </lineage>
</organism>
<dbReference type="RefSeq" id="WP_064779462.1">
    <property type="nucleotide sequence ID" value="NZ_BAAAEQ010000001.1"/>
</dbReference>
<dbReference type="PANTHER" id="PTHR43072">
    <property type="entry name" value="N-ACETYLTRANSFERASE"/>
    <property type="match status" value="1"/>
</dbReference>
<dbReference type="CDD" id="cd04301">
    <property type="entry name" value="NAT_SF"/>
    <property type="match status" value="1"/>
</dbReference>
<proteinExistence type="predicted"/>
<dbReference type="GO" id="GO:0102971">
    <property type="term" value="F:phosphinothricin N-acetyltransferase activity"/>
    <property type="evidence" value="ECO:0007669"/>
    <property type="project" value="UniProtKB-EC"/>
</dbReference>
<accession>A0ABX0WYE0</accession>
<dbReference type="PROSITE" id="PS51186">
    <property type="entry name" value="GNAT"/>
    <property type="match status" value="1"/>
</dbReference>
<evidence type="ECO:0000313" key="3">
    <source>
        <dbReference type="Proteomes" id="UP000556869"/>
    </source>
</evidence>
<reference evidence="2 3" key="1">
    <citation type="submission" date="2020-03" db="EMBL/GenBank/DDBJ databases">
        <title>Genomic Encyclopedia of Type Strains, Phase IV (KMG-IV): sequencing the most valuable type-strain genomes for metagenomic binning, comparative biology and taxonomic classification.</title>
        <authorList>
            <person name="Goeker M."/>
        </authorList>
    </citation>
    <scope>NUCLEOTIDE SEQUENCE [LARGE SCALE GENOMIC DNA]</scope>
    <source>
        <strain evidence="2 3">DSM 18888</strain>
    </source>
</reference>
<dbReference type="SUPFAM" id="SSF55729">
    <property type="entry name" value="Acyl-CoA N-acyltransferases (Nat)"/>
    <property type="match status" value="1"/>
</dbReference>
<dbReference type="Gene3D" id="3.40.630.30">
    <property type="match status" value="1"/>
</dbReference>
<evidence type="ECO:0000313" key="2">
    <source>
        <dbReference type="EMBL" id="NJB74339.1"/>
    </source>
</evidence>
<keyword evidence="2" id="KW-0012">Acyltransferase</keyword>
<feature type="domain" description="N-acetyltransferase" evidence="1">
    <location>
        <begin position="18"/>
        <end position="181"/>
    </location>
</feature>